<accession>A0ABP8GKN7</accession>
<dbReference type="InterPro" id="IPR050772">
    <property type="entry name" value="Hydratase-Decarb/MhpD_sf"/>
</dbReference>
<dbReference type="EMBL" id="BAABFO010000003">
    <property type="protein sequence ID" value="GAA4326106.1"/>
    <property type="molecule type" value="Genomic_DNA"/>
</dbReference>
<keyword evidence="4" id="KW-1185">Reference proteome</keyword>
<gene>
    <name evidence="3" type="ORF">GCM10023144_09140</name>
</gene>
<dbReference type="InterPro" id="IPR036663">
    <property type="entry name" value="Fumarylacetoacetase_C_sf"/>
</dbReference>
<protein>
    <recommendedName>
        <fullName evidence="2">Fumarylacetoacetase-like C-terminal domain-containing protein</fullName>
    </recommendedName>
</protein>
<dbReference type="Proteomes" id="UP001501671">
    <property type="component" value="Unassembled WGS sequence"/>
</dbReference>
<comment type="caution">
    <text evidence="3">The sequence shown here is derived from an EMBL/GenBank/DDBJ whole genome shotgun (WGS) entry which is preliminary data.</text>
</comment>
<dbReference type="SUPFAM" id="SSF56529">
    <property type="entry name" value="FAH"/>
    <property type="match status" value="1"/>
</dbReference>
<dbReference type="Pfam" id="PF01557">
    <property type="entry name" value="FAA_hydrolase"/>
    <property type="match status" value="1"/>
</dbReference>
<dbReference type="InterPro" id="IPR011234">
    <property type="entry name" value="Fumarylacetoacetase-like_C"/>
</dbReference>
<organism evidence="3 4">
    <name type="scientific">Pigmentiphaga soli</name>
    <dbReference type="NCBI Taxonomy" id="1007095"/>
    <lineage>
        <taxon>Bacteria</taxon>
        <taxon>Pseudomonadati</taxon>
        <taxon>Pseudomonadota</taxon>
        <taxon>Betaproteobacteria</taxon>
        <taxon>Burkholderiales</taxon>
        <taxon>Alcaligenaceae</taxon>
        <taxon>Pigmentiphaga</taxon>
    </lineage>
</organism>
<dbReference type="PANTHER" id="PTHR30143">
    <property type="entry name" value="ACID HYDRATASE"/>
    <property type="match status" value="1"/>
</dbReference>
<name>A0ABP8GKN7_9BURK</name>
<sequence length="258" mass="26658">MSQPPSSAIDQVAQVLIDARRTGRQADAAPWADALTTSDQAFAVQARVAEALGWFDGVPLHWKSGGGSRTATLTHTPLPPAGVRSNGASFAGLGLHEPAVEAEIALQIGQDVDAALAAGLDYGAAVALLSGMTVAVEVVDSRWREGLRAPALLKVADSQVHGGLALGDWVPFQARDWASQSCEVRVGRAAPTTHTGTHSLGDPAWLLPAWLRHATRGGGVLRAGTVVTTGSWAGVIPARHGDEVVVVFPGVGSVQLTI</sequence>
<proteinExistence type="predicted"/>
<evidence type="ECO:0000256" key="1">
    <source>
        <dbReference type="ARBA" id="ARBA00023239"/>
    </source>
</evidence>
<reference evidence="4" key="1">
    <citation type="journal article" date="2019" name="Int. J. Syst. Evol. Microbiol.">
        <title>The Global Catalogue of Microorganisms (GCM) 10K type strain sequencing project: providing services to taxonomists for standard genome sequencing and annotation.</title>
        <authorList>
            <consortium name="The Broad Institute Genomics Platform"/>
            <consortium name="The Broad Institute Genome Sequencing Center for Infectious Disease"/>
            <person name="Wu L."/>
            <person name="Ma J."/>
        </authorList>
    </citation>
    <scope>NUCLEOTIDE SEQUENCE [LARGE SCALE GENOMIC DNA]</scope>
    <source>
        <strain evidence="4">JCM 17666</strain>
    </source>
</reference>
<evidence type="ECO:0000259" key="2">
    <source>
        <dbReference type="Pfam" id="PF01557"/>
    </source>
</evidence>
<feature type="domain" description="Fumarylacetoacetase-like C-terminal" evidence="2">
    <location>
        <begin position="97"/>
        <end position="257"/>
    </location>
</feature>
<dbReference type="PANTHER" id="PTHR30143:SF0">
    <property type="entry name" value="2-KETO-4-PENTENOATE HYDRATASE"/>
    <property type="match status" value="1"/>
</dbReference>
<evidence type="ECO:0000313" key="3">
    <source>
        <dbReference type="EMBL" id="GAA4326106.1"/>
    </source>
</evidence>
<evidence type="ECO:0000313" key="4">
    <source>
        <dbReference type="Proteomes" id="UP001501671"/>
    </source>
</evidence>
<dbReference type="RefSeq" id="WP_345246788.1">
    <property type="nucleotide sequence ID" value="NZ_BAABFO010000003.1"/>
</dbReference>
<dbReference type="Gene3D" id="3.90.850.10">
    <property type="entry name" value="Fumarylacetoacetase-like, C-terminal domain"/>
    <property type="match status" value="1"/>
</dbReference>
<keyword evidence="1" id="KW-0456">Lyase</keyword>